<proteinExistence type="predicted"/>
<organism evidence="3 4">
    <name type="scientific">Halorussus aquaticus</name>
    <dbReference type="NCBI Taxonomy" id="2953748"/>
    <lineage>
        <taxon>Archaea</taxon>
        <taxon>Methanobacteriati</taxon>
        <taxon>Methanobacteriota</taxon>
        <taxon>Stenosarchaea group</taxon>
        <taxon>Halobacteria</taxon>
        <taxon>Halobacteriales</taxon>
        <taxon>Haladaptataceae</taxon>
        <taxon>Halorussus</taxon>
    </lineage>
</organism>
<evidence type="ECO:0000313" key="4">
    <source>
        <dbReference type="Proteomes" id="UP001595945"/>
    </source>
</evidence>
<gene>
    <name evidence="3" type="ORF">ACFO9K_02860</name>
</gene>
<dbReference type="Proteomes" id="UP001595945">
    <property type="component" value="Unassembled WGS sequence"/>
</dbReference>
<sequence length="104" mass="11182">MNLNDERTTSDAAESANDPAGVYRQRDGETTTEAVVRAMSSVVGSPETELDPIYAAVDPDALDALFDGRWCGTSDDGGGYIVFDYEGHRVCVEKDGTVAVYEPE</sequence>
<reference evidence="3 4" key="1">
    <citation type="journal article" date="2019" name="Int. J. Syst. Evol. Microbiol.">
        <title>The Global Catalogue of Microorganisms (GCM) 10K type strain sequencing project: providing services to taxonomists for standard genome sequencing and annotation.</title>
        <authorList>
            <consortium name="The Broad Institute Genomics Platform"/>
            <consortium name="The Broad Institute Genome Sequencing Center for Infectious Disease"/>
            <person name="Wu L."/>
            <person name="Ma J."/>
        </authorList>
    </citation>
    <scope>NUCLEOTIDE SEQUENCE [LARGE SCALE GENOMIC DNA]</scope>
    <source>
        <strain evidence="3 4">XZYJ18</strain>
    </source>
</reference>
<dbReference type="RefSeq" id="WP_254267316.1">
    <property type="nucleotide sequence ID" value="NZ_CP100400.1"/>
</dbReference>
<feature type="region of interest" description="Disordered" evidence="1">
    <location>
        <begin position="1"/>
        <end position="29"/>
    </location>
</feature>
<dbReference type="AlphaFoldDB" id="A0ABD5PXG3"/>
<dbReference type="InterPro" id="IPR040624">
    <property type="entry name" value="HalOD1"/>
</dbReference>
<dbReference type="EMBL" id="JBHSHT010000001">
    <property type="protein sequence ID" value="MFC4823196.1"/>
    <property type="molecule type" value="Genomic_DNA"/>
</dbReference>
<keyword evidence="4" id="KW-1185">Reference proteome</keyword>
<dbReference type="GeneID" id="73045759"/>
<accession>A0ABD5PXG3</accession>
<dbReference type="Pfam" id="PF18545">
    <property type="entry name" value="HalOD1"/>
    <property type="match status" value="1"/>
</dbReference>
<evidence type="ECO:0000313" key="3">
    <source>
        <dbReference type="EMBL" id="MFC4823196.1"/>
    </source>
</evidence>
<feature type="domain" description="Halobacterial output" evidence="2">
    <location>
        <begin position="28"/>
        <end position="101"/>
    </location>
</feature>
<evidence type="ECO:0000259" key="2">
    <source>
        <dbReference type="Pfam" id="PF18545"/>
    </source>
</evidence>
<name>A0ABD5PXG3_9EURY</name>
<evidence type="ECO:0000256" key="1">
    <source>
        <dbReference type="SAM" id="MobiDB-lite"/>
    </source>
</evidence>
<protein>
    <submittedName>
        <fullName evidence="3">HalOD1 output domain-containing protein</fullName>
    </submittedName>
</protein>
<comment type="caution">
    <text evidence="3">The sequence shown here is derived from an EMBL/GenBank/DDBJ whole genome shotgun (WGS) entry which is preliminary data.</text>
</comment>